<accession>A0AAJ4XBQ4</accession>
<dbReference type="KEGG" id="smiz:4412673_01912"/>
<evidence type="ECO:0000313" key="2">
    <source>
        <dbReference type="EMBL" id="SNV49925.1"/>
    </source>
</evidence>
<organism evidence="2 3">
    <name type="scientific">Sphingobacterium mizutaii</name>
    <dbReference type="NCBI Taxonomy" id="1010"/>
    <lineage>
        <taxon>Bacteria</taxon>
        <taxon>Pseudomonadati</taxon>
        <taxon>Bacteroidota</taxon>
        <taxon>Sphingobacteriia</taxon>
        <taxon>Sphingobacteriales</taxon>
        <taxon>Sphingobacteriaceae</taxon>
        <taxon>Sphingobacterium</taxon>
    </lineage>
</organism>
<sequence>MKTILTLLIFFNSFLWTAMYSIKTQIMSSEWALLLALLITSLFHLYLYKERFKRAARY</sequence>
<dbReference type="Proteomes" id="UP000215355">
    <property type="component" value="Chromosome 1"/>
</dbReference>
<name>A0AAJ4XBQ4_9SPHI</name>
<proteinExistence type="predicted"/>
<evidence type="ECO:0000256" key="1">
    <source>
        <dbReference type="SAM" id="Phobius"/>
    </source>
</evidence>
<feature type="transmembrane region" description="Helical" evidence="1">
    <location>
        <begin position="31"/>
        <end position="48"/>
    </location>
</feature>
<dbReference type="RefSeq" id="WP_157739463.1">
    <property type="nucleotide sequence ID" value="NZ_DAMBSL010000053.1"/>
</dbReference>
<protein>
    <submittedName>
        <fullName evidence="2">Uncharacterized protein</fullName>
    </submittedName>
</protein>
<dbReference type="AlphaFoldDB" id="A0AAJ4XBQ4"/>
<keyword evidence="1" id="KW-1133">Transmembrane helix</keyword>
<evidence type="ECO:0000313" key="3">
    <source>
        <dbReference type="Proteomes" id="UP000215355"/>
    </source>
</evidence>
<reference evidence="2 3" key="1">
    <citation type="submission" date="2017-06" db="EMBL/GenBank/DDBJ databases">
        <authorList>
            <consortium name="Pathogen Informatics"/>
        </authorList>
    </citation>
    <scope>NUCLEOTIDE SEQUENCE [LARGE SCALE GENOMIC DNA]</scope>
    <source>
        <strain evidence="2 3">NCTC12149</strain>
    </source>
</reference>
<keyword evidence="1" id="KW-0472">Membrane</keyword>
<dbReference type="EMBL" id="LT906468">
    <property type="protein sequence ID" value="SNV49925.1"/>
    <property type="molecule type" value="Genomic_DNA"/>
</dbReference>
<gene>
    <name evidence="2" type="ORF">SAMEA4412673_01912</name>
</gene>
<keyword evidence="1" id="KW-0812">Transmembrane</keyword>